<feature type="transmembrane region" description="Helical" evidence="2">
    <location>
        <begin position="452"/>
        <end position="474"/>
    </location>
</feature>
<proteinExistence type="predicted"/>
<feature type="transmembrane region" description="Helical" evidence="2">
    <location>
        <begin position="246"/>
        <end position="265"/>
    </location>
</feature>
<feature type="transmembrane region" description="Helical" evidence="2">
    <location>
        <begin position="134"/>
        <end position="153"/>
    </location>
</feature>
<keyword evidence="2" id="KW-1133">Transmembrane helix</keyword>
<feature type="compositionally biased region" description="Polar residues" evidence="1">
    <location>
        <begin position="1"/>
        <end position="16"/>
    </location>
</feature>
<feature type="transmembrane region" description="Helical" evidence="2">
    <location>
        <begin position="388"/>
        <end position="410"/>
    </location>
</feature>
<keyword evidence="4" id="KW-1185">Reference proteome</keyword>
<feature type="region of interest" description="Disordered" evidence="1">
    <location>
        <begin position="1"/>
        <end position="51"/>
    </location>
</feature>
<reference evidence="3 4" key="1">
    <citation type="journal article" date="2023" name="Commun. Biol.">
        <title>Genome analysis of Parmales, the sister group of diatoms, reveals the evolutionary specialization of diatoms from phago-mixotrophs to photoautotrophs.</title>
        <authorList>
            <person name="Ban H."/>
            <person name="Sato S."/>
            <person name="Yoshikawa S."/>
            <person name="Yamada K."/>
            <person name="Nakamura Y."/>
            <person name="Ichinomiya M."/>
            <person name="Sato N."/>
            <person name="Blanc-Mathieu R."/>
            <person name="Endo H."/>
            <person name="Kuwata A."/>
            <person name="Ogata H."/>
        </authorList>
    </citation>
    <scope>NUCLEOTIDE SEQUENCE [LARGE SCALE GENOMIC DNA]</scope>
</reference>
<evidence type="ECO:0000313" key="4">
    <source>
        <dbReference type="Proteomes" id="UP001165060"/>
    </source>
</evidence>
<organism evidence="3 4">
    <name type="scientific">Tetraparma gracilis</name>
    <dbReference type="NCBI Taxonomy" id="2962635"/>
    <lineage>
        <taxon>Eukaryota</taxon>
        <taxon>Sar</taxon>
        <taxon>Stramenopiles</taxon>
        <taxon>Ochrophyta</taxon>
        <taxon>Bolidophyceae</taxon>
        <taxon>Parmales</taxon>
        <taxon>Triparmaceae</taxon>
        <taxon>Tetraparma</taxon>
    </lineage>
</organism>
<comment type="caution">
    <text evidence="3">The sequence shown here is derived from an EMBL/GenBank/DDBJ whole genome shotgun (WGS) entry which is preliminary data.</text>
</comment>
<feature type="transmembrane region" description="Helical" evidence="2">
    <location>
        <begin position="83"/>
        <end position="101"/>
    </location>
</feature>
<sequence>MFRSNQSPIDQSSPHTTKLLDEDLDEERGRSSIDSIEPLPTHNPATPFSRARSRADSAGQRMWCRMCPYFHVSLTRHFRRTSLVLIILGLMNIILCTYYAYVDSNQNAYGDTDWQACIVAGEEALASLGYNTRFSLAAAGAGQQTLTFSLLAAVTLYRALSHPEWLVSTLAFVFYAFIGCFCYFSFAPAIPFPTSLTANVFTLMFYVKKDMYDDVQLGGNSVNKRGDVDAKVICETAYSYNLMFMVVQYVSIAMVGVLFFIGCLAESRRRKIGLIADQTTATPHPGGRANRTLGNTLAGISFATWPMLKATNMPMLLALVEFGGFFTMLYGKNKCAYTALNAATALTHSVSPTFFPFAAGGLDIVTILFVVSAMAVIRGTTRQRVSAFRLAAFTSFLHVILSWPSVVGGWKFSTDKGLWKDNCDGYFTGKGNWFNPDDDNAHNYCSAVRTALIGQLITFVCMHFSIAACVRCYIMNRDHPLELFDPNPPAEARTLLFRDQDVVVSR</sequence>
<evidence type="ECO:0000256" key="1">
    <source>
        <dbReference type="SAM" id="MobiDB-lite"/>
    </source>
</evidence>
<name>A0ABQ6N8P6_9STRA</name>
<accession>A0ABQ6N8P6</accession>
<keyword evidence="2" id="KW-0472">Membrane</keyword>
<feature type="transmembrane region" description="Helical" evidence="2">
    <location>
        <begin position="165"/>
        <end position="186"/>
    </location>
</feature>
<protein>
    <submittedName>
        <fullName evidence="3">Uncharacterized protein</fullName>
    </submittedName>
</protein>
<gene>
    <name evidence="3" type="ORF">TeGR_g1368</name>
</gene>
<dbReference type="Proteomes" id="UP001165060">
    <property type="component" value="Unassembled WGS sequence"/>
</dbReference>
<feature type="transmembrane region" description="Helical" evidence="2">
    <location>
        <begin position="315"/>
        <end position="333"/>
    </location>
</feature>
<feature type="transmembrane region" description="Helical" evidence="2">
    <location>
        <begin position="353"/>
        <end position="376"/>
    </location>
</feature>
<evidence type="ECO:0000256" key="2">
    <source>
        <dbReference type="SAM" id="Phobius"/>
    </source>
</evidence>
<evidence type="ECO:0000313" key="3">
    <source>
        <dbReference type="EMBL" id="GMI50461.1"/>
    </source>
</evidence>
<dbReference type="EMBL" id="BRYB01006505">
    <property type="protein sequence ID" value="GMI50461.1"/>
    <property type="molecule type" value="Genomic_DNA"/>
</dbReference>
<keyword evidence="2" id="KW-0812">Transmembrane</keyword>